<gene>
    <name evidence="2" type="ORF">Bca52824_046962</name>
</gene>
<protein>
    <submittedName>
        <fullName evidence="2">Uncharacterized protein</fullName>
    </submittedName>
</protein>
<dbReference type="AlphaFoldDB" id="A0A8X7RI73"/>
<feature type="region of interest" description="Disordered" evidence="1">
    <location>
        <begin position="93"/>
        <end position="120"/>
    </location>
</feature>
<accession>A0A8X7RI73</accession>
<feature type="compositionally biased region" description="Basic residues" evidence="1">
    <location>
        <begin position="107"/>
        <end position="117"/>
    </location>
</feature>
<comment type="caution">
    <text evidence="2">The sequence shown here is derived from an EMBL/GenBank/DDBJ whole genome shotgun (WGS) entry which is preliminary data.</text>
</comment>
<dbReference type="OrthoDB" id="1744168at2759"/>
<dbReference type="Proteomes" id="UP000886595">
    <property type="component" value="Unassembled WGS sequence"/>
</dbReference>
<dbReference type="EMBL" id="JAAMPC010000010">
    <property type="protein sequence ID" value="KAG2287358.1"/>
    <property type="molecule type" value="Genomic_DNA"/>
</dbReference>
<dbReference type="PROSITE" id="PS51257">
    <property type="entry name" value="PROKAR_LIPOPROTEIN"/>
    <property type="match status" value="1"/>
</dbReference>
<evidence type="ECO:0000313" key="3">
    <source>
        <dbReference type="Proteomes" id="UP000886595"/>
    </source>
</evidence>
<evidence type="ECO:0000256" key="1">
    <source>
        <dbReference type="SAM" id="MobiDB-lite"/>
    </source>
</evidence>
<organism evidence="2 3">
    <name type="scientific">Brassica carinata</name>
    <name type="common">Ethiopian mustard</name>
    <name type="synonym">Abyssinian cabbage</name>
    <dbReference type="NCBI Taxonomy" id="52824"/>
    <lineage>
        <taxon>Eukaryota</taxon>
        <taxon>Viridiplantae</taxon>
        <taxon>Streptophyta</taxon>
        <taxon>Embryophyta</taxon>
        <taxon>Tracheophyta</taxon>
        <taxon>Spermatophyta</taxon>
        <taxon>Magnoliopsida</taxon>
        <taxon>eudicotyledons</taxon>
        <taxon>Gunneridae</taxon>
        <taxon>Pentapetalae</taxon>
        <taxon>rosids</taxon>
        <taxon>malvids</taxon>
        <taxon>Brassicales</taxon>
        <taxon>Brassicaceae</taxon>
        <taxon>Brassiceae</taxon>
        <taxon>Brassica</taxon>
    </lineage>
</organism>
<reference evidence="2 3" key="1">
    <citation type="submission" date="2020-02" db="EMBL/GenBank/DDBJ databases">
        <authorList>
            <person name="Ma Q."/>
            <person name="Huang Y."/>
            <person name="Song X."/>
            <person name="Pei D."/>
        </authorList>
    </citation>
    <scope>NUCLEOTIDE SEQUENCE [LARGE SCALE GENOMIC DNA]</scope>
    <source>
        <strain evidence="2">Sxm20200214</strain>
        <tissue evidence="2">Leaf</tissue>
    </source>
</reference>
<keyword evidence="3" id="KW-1185">Reference proteome</keyword>
<evidence type="ECO:0000313" key="2">
    <source>
        <dbReference type="EMBL" id="KAG2287358.1"/>
    </source>
</evidence>
<name>A0A8X7RI73_BRACI</name>
<sequence length="239" mass="26548">MEIKKRVPLILGTPFLTTVGACIDFANKKITLLNVNKAVSYAIKSPVMNVEYCGTITCGEPSIEKIKDEMVVSGKEGLDGESSKDMCDEHLESATKEKVSRATKAAHDKKKMMKKPHPPPLDMLPHTLTLHPMKFKDGAIEYKIKCKGKSTPFSSAKAIITPQLQDDPIKLQELLSQVLTITLEGPSLGEFSKIPKNHVKNSKVTTSPPSSFPFYHQSQLQVSAFYLCKYLVIMFMSFL</sequence>
<proteinExistence type="predicted"/>